<dbReference type="EMBL" id="FQUV01000002">
    <property type="protein sequence ID" value="SHE67133.1"/>
    <property type="molecule type" value="Genomic_DNA"/>
</dbReference>
<sequence>MKRAALILAVLAACTPKIYDTADVAERGAADVASCQFIGTVRGIPAVFGPLKDIGLKDARRAAKVKAKEVGGNTVVFEPIPEGAEVYDVPAKVYVC</sequence>
<evidence type="ECO:0000313" key="2">
    <source>
        <dbReference type="Proteomes" id="UP000184144"/>
    </source>
</evidence>
<evidence type="ECO:0000313" key="1">
    <source>
        <dbReference type="EMBL" id="SHE67133.1"/>
    </source>
</evidence>
<keyword evidence="2" id="KW-1185">Reference proteome</keyword>
<dbReference type="Proteomes" id="UP000184144">
    <property type="component" value="Unassembled WGS sequence"/>
</dbReference>
<dbReference type="RefSeq" id="WP_073141044.1">
    <property type="nucleotide sequence ID" value="NZ_FQUV01000002.1"/>
</dbReference>
<dbReference type="AlphaFoldDB" id="A0A1M4VE52"/>
<dbReference type="OrthoDB" id="7873509at2"/>
<dbReference type="STRING" id="1486859.SAMN05444273_102222"/>
<reference evidence="2" key="1">
    <citation type="submission" date="2016-11" db="EMBL/GenBank/DDBJ databases">
        <authorList>
            <person name="Varghese N."/>
            <person name="Submissions S."/>
        </authorList>
    </citation>
    <scope>NUCLEOTIDE SEQUENCE [LARGE SCALE GENOMIC DNA]</scope>
    <source>
        <strain evidence="2">DSM 100566</strain>
    </source>
</reference>
<organism evidence="1 2">
    <name type="scientific">Litoreibacter ascidiaceicola</name>
    <dbReference type="NCBI Taxonomy" id="1486859"/>
    <lineage>
        <taxon>Bacteria</taxon>
        <taxon>Pseudomonadati</taxon>
        <taxon>Pseudomonadota</taxon>
        <taxon>Alphaproteobacteria</taxon>
        <taxon>Rhodobacterales</taxon>
        <taxon>Roseobacteraceae</taxon>
        <taxon>Litoreibacter</taxon>
    </lineage>
</organism>
<protein>
    <submittedName>
        <fullName evidence="1">Uncharacterized protein</fullName>
    </submittedName>
</protein>
<accession>A0A1M4VE52</accession>
<name>A0A1M4VE52_9RHOB</name>
<gene>
    <name evidence="1" type="ORF">SAMN05444273_102222</name>
</gene>
<proteinExistence type="predicted"/>